<dbReference type="Proteomes" id="UP000604046">
    <property type="component" value="Unassembled WGS sequence"/>
</dbReference>
<evidence type="ECO:0008006" key="4">
    <source>
        <dbReference type="Google" id="ProtNLM"/>
    </source>
</evidence>
<dbReference type="OrthoDB" id="10447960at2759"/>
<feature type="compositionally biased region" description="Basic and acidic residues" evidence="1">
    <location>
        <begin position="65"/>
        <end position="84"/>
    </location>
</feature>
<keyword evidence="3" id="KW-1185">Reference proteome</keyword>
<comment type="caution">
    <text evidence="2">The sequence shown here is derived from an EMBL/GenBank/DDBJ whole genome shotgun (WGS) entry which is preliminary data.</text>
</comment>
<gene>
    <name evidence="2" type="ORF">SNAT2548_LOCUS32207</name>
</gene>
<evidence type="ECO:0000313" key="2">
    <source>
        <dbReference type="EMBL" id="CAE7567616.1"/>
    </source>
</evidence>
<name>A0A812UEL5_9DINO</name>
<dbReference type="AlphaFoldDB" id="A0A812UEL5"/>
<protein>
    <recommendedName>
        <fullName evidence="4">DUF4604 domain-containing protein</fullName>
    </recommendedName>
</protein>
<evidence type="ECO:0000313" key="3">
    <source>
        <dbReference type="Proteomes" id="UP000604046"/>
    </source>
</evidence>
<feature type="compositionally biased region" description="Gly residues" evidence="1">
    <location>
        <begin position="18"/>
        <end position="36"/>
    </location>
</feature>
<evidence type="ECO:0000256" key="1">
    <source>
        <dbReference type="SAM" id="MobiDB-lite"/>
    </source>
</evidence>
<feature type="region of interest" description="Disordered" evidence="1">
    <location>
        <begin position="65"/>
        <end position="93"/>
    </location>
</feature>
<accession>A0A812UEL5</accession>
<reference evidence="2" key="1">
    <citation type="submission" date="2021-02" db="EMBL/GenBank/DDBJ databases">
        <authorList>
            <person name="Dougan E. K."/>
            <person name="Rhodes N."/>
            <person name="Thang M."/>
            <person name="Chan C."/>
        </authorList>
    </citation>
    <scope>NUCLEOTIDE SEQUENCE</scope>
</reference>
<feature type="region of interest" description="Disordered" evidence="1">
    <location>
        <begin position="118"/>
        <end position="194"/>
    </location>
</feature>
<dbReference type="EMBL" id="CAJNDS010002700">
    <property type="protein sequence ID" value="CAE7567616.1"/>
    <property type="molecule type" value="Genomic_DNA"/>
</dbReference>
<sequence length="194" mass="20380">MSDDEGPRGKGGKRGKGGGKGGGGKGGGGKGGGAKGGKAAEKSGGGFNVSRLQVMPKFLQEIHAKYKPSEAKRGLNHAELRDKSSPLGRNDADEYDFEDAQIVDSDLTAEEIRVFARKRGASNTAPGTKDEANPEEDGPVKFQKKEGRRTTAAVTRKLAKKLGAEAGEAGEASRAFSTKKQRLSFDADEGEEED</sequence>
<feature type="region of interest" description="Disordered" evidence="1">
    <location>
        <begin position="1"/>
        <end position="49"/>
    </location>
</feature>
<proteinExistence type="predicted"/>
<organism evidence="2 3">
    <name type="scientific">Symbiodinium natans</name>
    <dbReference type="NCBI Taxonomy" id="878477"/>
    <lineage>
        <taxon>Eukaryota</taxon>
        <taxon>Sar</taxon>
        <taxon>Alveolata</taxon>
        <taxon>Dinophyceae</taxon>
        <taxon>Suessiales</taxon>
        <taxon>Symbiodiniaceae</taxon>
        <taxon>Symbiodinium</taxon>
    </lineage>
</organism>